<dbReference type="OrthoDB" id="10253254at2759"/>
<dbReference type="PANTHER" id="PTHR18934:SF85">
    <property type="entry name" value="ATP-DEPENDENT RNA HELICASE DHX8"/>
    <property type="match status" value="1"/>
</dbReference>
<dbReference type="Gene3D" id="2.40.50.140">
    <property type="entry name" value="Nucleic acid-binding proteins"/>
    <property type="match status" value="1"/>
</dbReference>
<evidence type="ECO:0000256" key="4">
    <source>
        <dbReference type="ARBA" id="ARBA00022664"/>
    </source>
</evidence>
<dbReference type="InterPro" id="IPR027417">
    <property type="entry name" value="P-loop_NTPase"/>
</dbReference>
<dbReference type="CDD" id="cd05684">
    <property type="entry name" value="S1_DHX8_helicase"/>
    <property type="match status" value="1"/>
</dbReference>
<dbReference type="SMART" id="SM00847">
    <property type="entry name" value="HA2"/>
    <property type="match status" value="1"/>
</dbReference>
<keyword evidence="9" id="KW-0378">Hydrolase</keyword>
<organism evidence="22 23">
    <name type="scientific">Pleurotus ostreatus</name>
    <name type="common">Oyster mushroom</name>
    <name type="synonym">White-rot fungus</name>
    <dbReference type="NCBI Taxonomy" id="5322"/>
    <lineage>
        <taxon>Eukaryota</taxon>
        <taxon>Fungi</taxon>
        <taxon>Dikarya</taxon>
        <taxon>Basidiomycota</taxon>
        <taxon>Agaricomycotina</taxon>
        <taxon>Agaricomycetes</taxon>
        <taxon>Agaricomycetidae</taxon>
        <taxon>Agaricales</taxon>
        <taxon>Pleurotineae</taxon>
        <taxon>Pleurotaceae</taxon>
        <taxon>Pleurotus</taxon>
    </lineage>
</organism>
<dbReference type="GO" id="GO:0005684">
    <property type="term" value="C:U2-type spliceosomal complex"/>
    <property type="evidence" value="ECO:0007669"/>
    <property type="project" value="UniProtKB-ARBA"/>
</dbReference>
<comment type="pathway">
    <text evidence="2">Polyol metabolism; glycerol fermentation; glycerone phosphate from glycerol (oxidative route): step 2/2.</text>
</comment>
<keyword evidence="4" id="KW-0507">mRNA processing</keyword>
<dbReference type="Proteomes" id="UP000623687">
    <property type="component" value="Unassembled WGS sequence"/>
</dbReference>
<dbReference type="Gene3D" id="1.20.120.1080">
    <property type="match status" value="1"/>
</dbReference>
<evidence type="ECO:0000256" key="6">
    <source>
        <dbReference type="ARBA" id="ARBA00022741"/>
    </source>
</evidence>
<dbReference type="SUPFAM" id="SSF52540">
    <property type="entry name" value="P-loop containing nucleoside triphosphate hydrolases"/>
    <property type="match status" value="1"/>
</dbReference>
<dbReference type="InterPro" id="IPR003029">
    <property type="entry name" value="S1_domain"/>
</dbReference>
<keyword evidence="12" id="KW-0508">mRNA splicing</keyword>
<protein>
    <submittedName>
        <fullName evidence="22">DEAH-box ATP-dependent RNA helicase prp22</fullName>
    </submittedName>
</protein>
<evidence type="ECO:0000256" key="2">
    <source>
        <dbReference type="ARBA" id="ARBA00004778"/>
    </source>
</evidence>
<name>A0A8H7A5G4_PLEOS</name>
<feature type="domain" description="DhaL" evidence="20">
    <location>
        <begin position="1542"/>
        <end position="1740"/>
    </location>
</feature>
<dbReference type="Pfam" id="PF04408">
    <property type="entry name" value="WHD_HA2"/>
    <property type="match status" value="1"/>
</dbReference>
<dbReference type="Pfam" id="PF00575">
    <property type="entry name" value="S1"/>
    <property type="match status" value="1"/>
</dbReference>
<dbReference type="PROSITE" id="PS51480">
    <property type="entry name" value="DHAL"/>
    <property type="match status" value="1"/>
</dbReference>
<evidence type="ECO:0000256" key="15">
    <source>
        <dbReference type="ARBA" id="ARBA00047984"/>
    </source>
</evidence>
<dbReference type="PROSITE" id="PS50126">
    <property type="entry name" value="S1"/>
    <property type="match status" value="1"/>
</dbReference>
<proteinExistence type="inferred from homology"/>
<comment type="function">
    <text evidence="1">Catalyzes both the phosphorylation of dihydroxyacetone and of glyceraldehyde.</text>
</comment>
<dbReference type="GO" id="GO:0050354">
    <property type="term" value="F:triokinase activity"/>
    <property type="evidence" value="ECO:0007669"/>
    <property type="project" value="UniProtKB-EC"/>
</dbReference>
<feature type="region of interest" description="Disordered" evidence="17">
    <location>
        <begin position="78"/>
        <end position="104"/>
    </location>
</feature>
<dbReference type="Pfam" id="PF02733">
    <property type="entry name" value="Dak1"/>
    <property type="match status" value="1"/>
</dbReference>
<dbReference type="InterPro" id="IPR001650">
    <property type="entry name" value="Helicase_C-like"/>
</dbReference>
<dbReference type="InterPro" id="IPR049621">
    <property type="entry name" value="S1_DHX8_helicase"/>
</dbReference>
<dbReference type="GO" id="GO:0019588">
    <property type="term" value="P:anaerobic glycerol catabolic process"/>
    <property type="evidence" value="ECO:0007669"/>
    <property type="project" value="UniProtKB-UniPathway"/>
</dbReference>
<dbReference type="UniPathway" id="UPA00617">
    <property type="reaction ID" value="UER00669"/>
</dbReference>
<dbReference type="InterPro" id="IPR048333">
    <property type="entry name" value="HA2_WH"/>
</dbReference>
<evidence type="ECO:0000259" key="18">
    <source>
        <dbReference type="PROSITE" id="PS50126"/>
    </source>
</evidence>
<dbReference type="SUPFAM" id="SSF82549">
    <property type="entry name" value="DAK1/DegV-like"/>
    <property type="match status" value="1"/>
</dbReference>
<dbReference type="GO" id="GO:0003723">
    <property type="term" value="F:RNA binding"/>
    <property type="evidence" value="ECO:0007669"/>
    <property type="project" value="TreeGrafter"/>
</dbReference>
<dbReference type="SMART" id="SM00487">
    <property type="entry name" value="DEXDc"/>
    <property type="match status" value="1"/>
</dbReference>
<evidence type="ECO:0000256" key="3">
    <source>
        <dbReference type="ARBA" id="ARBA00008757"/>
    </source>
</evidence>
<dbReference type="RefSeq" id="XP_036634294.1">
    <property type="nucleotide sequence ID" value="XM_036772821.1"/>
</dbReference>
<dbReference type="InterPro" id="IPR012340">
    <property type="entry name" value="NA-bd_OB-fold"/>
</dbReference>
<keyword evidence="7" id="KW-0418">Kinase</keyword>
<evidence type="ECO:0000313" key="22">
    <source>
        <dbReference type="EMBL" id="KAF7436395.1"/>
    </source>
</evidence>
<dbReference type="SUPFAM" id="SSF50249">
    <property type="entry name" value="Nucleic acid-binding proteins"/>
    <property type="match status" value="1"/>
</dbReference>
<dbReference type="GO" id="GO:0005524">
    <property type="term" value="F:ATP binding"/>
    <property type="evidence" value="ECO:0007669"/>
    <property type="project" value="UniProtKB-KW"/>
</dbReference>
<comment type="similarity">
    <text evidence="3">Belongs to the dihydroxyacetone kinase (DAK) family.</text>
</comment>
<evidence type="ECO:0000259" key="21">
    <source>
        <dbReference type="PROSITE" id="PS51481"/>
    </source>
</evidence>
<feature type="region of interest" description="Disordered" evidence="17">
    <location>
        <begin position="138"/>
        <end position="188"/>
    </location>
</feature>
<dbReference type="PROSITE" id="PS00690">
    <property type="entry name" value="DEAH_ATP_HELICASE"/>
    <property type="match status" value="1"/>
</dbReference>
<dbReference type="PANTHER" id="PTHR18934">
    <property type="entry name" value="ATP-DEPENDENT RNA HELICASE"/>
    <property type="match status" value="1"/>
</dbReference>
<evidence type="ECO:0000256" key="5">
    <source>
        <dbReference type="ARBA" id="ARBA00022679"/>
    </source>
</evidence>
<feature type="compositionally biased region" description="Basic residues" evidence="17">
    <location>
        <begin position="154"/>
        <end position="171"/>
    </location>
</feature>
<dbReference type="Gene3D" id="3.40.50.10440">
    <property type="entry name" value="Dihydroxyacetone kinase, domain 1"/>
    <property type="match status" value="1"/>
</dbReference>
<dbReference type="InterPro" id="IPR036117">
    <property type="entry name" value="DhaL_dom_sf"/>
</dbReference>
<feature type="domain" description="Helicase C-terminal" evidence="19">
    <location>
        <begin position="634"/>
        <end position="814"/>
    </location>
</feature>
<feature type="region of interest" description="Disordered" evidence="17">
    <location>
        <begin position="289"/>
        <end position="324"/>
    </location>
</feature>
<dbReference type="InterPro" id="IPR004006">
    <property type="entry name" value="DhaK_dom"/>
</dbReference>
<dbReference type="Pfam" id="PF02734">
    <property type="entry name" value="Dak2"/>
    <property type="match status" value="1"/>
</dbReference>
<evidence type="ECO:0000259" key="19">
    <source>
        <dbReference type="PROSITE" id="PS51194"/>
    </source>
</evidence>
<keyword evidence="10 22" id="KW-0347">Helicase</keyword>
<dbReference type="Gene3D" id="1.25.40.340">
    <property type="match status" value="1"/>
</dbReference>
<feature type="domain" description="DhaK" evidence="21">
    <location>
        <begin position="1149"/>
        <end position="1502"/>
    </location>
</feature>
<keyword evidence="11" id="KW-0067">ATP-binding</keyword>
<sequence>MASSDIYNLEYLSLVAKITQEIDNHTGLHDKTLAEFVINLHEESNSNLAAFKQALSDAGAPFPESVVANIDRLILSMHPKHKKKSKPAGEAKDTDEGMLSEQEKKKRLFPGLALKDQEVPAAVPDDVFLKEIGDLVSGKKVPTKRPSDELEHPSKRRRHSRSRSPPPRRRSPSPPRSRGYGRDEYRGRPQLDEKPVVFKIYNGKVTGLKDFGAFVTLEGVVGRVEGMVHVSMIQTGVRANSASDLLSKGQSVKVKVMSMTTNRLSLSMKDVDQTTGRDLTPHLRIKSEAELEEERQKASRVSSGANAMPLNSADVPTTTRSAKRLTSPERWEIKQLISSGFVDASEYADLDEDLNNPVAHAEIEEELDVEIKEEEPPFLAGQTKRTLDLSPVKIVKAPDGSLNRAALAGASLAKERRELRQQEANEVADSQARDFSQPWLDPMSTETDKVFAQDMRGNLRSQRAGEVPKWKEETFNKATTFGQITSLSIQDQRKSLPIYKLRDSLLQAIAEHQVLIVVGDTGSGKTTQMVQYLAESGYADRGRIGCTQPRRVAAINYSVIMLDEAHERTIATDVLFGLMKKAVKRRPDLKLIVTSATLDAEKFSKYFFGCPIFTIPGRTFPVEILYTKEPESDYLDASLITVMQIHLSEPSGGILLFLTGQEEIDTACEILYERMKALGPKVPDLIILPIYSALPSEVQSRVFEPTPPGARKVVIATNVAETSLTIPDIYYVIDPGFSKQNAFDPKLGMDSLVVMPISQAQARQRSGRAGRTGPGKCYRLYTEAAYRNEMLPNAIPDIQRTNLSYTILQLKAMGINDLLSFDFMDPPPAQTMLTALESLYALSALDDEGLLTRLGRKMADFPMEPPLAKMLIASVELGCSDEILSIVAMLSVQTVFYRPKEKQGQADSKKAKFHQPEGDHLTLLTVYNGWKAANFSNPWCYENFVQARSMRRAQDVRKQLLGIMDRYKHDVVSAGRDFNRVRRAICSGFFRNAAKKDPQEGYKTLVEGTPVYIHPSSALFNRAPEWLVYHELILTTREYCHNVTAIEPKWLVEVAPQFFQVADANKISKRKRQEKIEPLFNKYEKADEWRLSKVRRSARSVESNIRLSVFYLYRMLLMWPRSSSLEDALTGVVLPLVLLPMSSKHVFQATEGLVAKSLRGAVTLNHALALDSTNKVVYVREPSQHTQVAIISGGGAGHEPAHAGYTGRGMLSASVSGEIFASPSANQILTAIACAITGGDPTATPYKDVLVIINNYTGDRLNFGLAIEKAQILLPKTRIESVVVADDVSLLGTPSAVGPRGLAGNILVCKILGAYAERGNDLFTVKTLGDAVVNNMSSIGVGLDHCHVPGRKVDSMPLLSNQCEIGLGLHNEAGVEKAEIKSAEGLIAEMVELLVRYGHHGGEDNSTEGERRDEYVVFVNNLGGMSQLEMGAILDETLSQLEGKSIRYVRCYQSHFMTSLNSPGFSITVLNISRVERTMYAEYGLVMDIVELLDAPTDVTSWPGSRSWSFERPTDSEINVEAMVQPNDGRTVDWTAMDISPFSVLGGIRSACRRVQSLINELTEYDEVLGDGDCGDTFYKGAEALLKLCDAIEPNIKSMDLIKLVKEIGRCAEQSMGGTMGALFAIFFTAWCDALYTQLESTIPLSSSINQAMETLFKYTPARQNDRTAIDALAPFVIALVAGKPLSDAVKAAREGAESTRAMKPRLGRAVYVVSGKESRTLPPDPGAWGIAAILEGFCAGFQSRP</sequence>
<keyword evidence="13" id="KW-0539">Nucleus</keyword>
<evidence type="ECO:0000256" key="16">
    <source>
        <dbReference type="ARBA" id="ARBA00048898"/>
    </source>
</evidence>
<dbReference type="FunFam" id="2.40.50.140:FF:000061">
    <property type="entry name" value="ATP-dependent RNA helicase DHX8"/>
    <property type="match status" value="1"/>
</dbReference>
<evidence type="ECO:0000256" key="1">
    <source>
        <dbReference type="ARBA" id="ARBA00003264"/>
    </source>
</evidence>
<dbReference type="InterPro" id="IPR011709">
    <property type="entry name" value="DEAD-box_helicase_OB_fold"/>
</dbReference>
<evidence type="ECO:0000256" key="13">
    <source>
        <dbReference type="ARBA" id="ARBA00023242"/>
    </source>
</evidence>
<dbReference type="SMART" id="SM01120">
    <property type="entry name" value="Dak2"/>
    <property type="match status" value="1"/>
</dbReference>
<evidence type="ECO:0000256" key="11">
    <source>
        <dbReference type="ARBA" id="ARBA00022840"/>
    </source>
</evidence>
<dbReference type="GO" id="GO:0004371">
    <property type="term" value="F:glycerone kinase activity"/>
    <property type="evidence" value="ECO:0007669"/>
    <property type="project" value="UniProtKB-EC"/>
</dbReference>
<dbReference type="GO" id="GO:0000390">
    <property type="term" value="P:spliceosomal complex disassembly"/>
    <property type="evidence" value="ECO:0007669"/>
    <property type="project" value="TreeGrafter"/>
</dbReference>
<dbReference type="Gene3D" id="3.30.1180.20">
    <property type="entry name" value="Dihydroxyacetone kinase, domain 2"/>
    <property type="match status" value="1"/>
</dbReference>
<dbReference type="Pfam" id="PF07717">
    <property type="entry name" value="OB_NTP_bind"/>
    <property type="match status" value="1"/>
</dbReference>
<evidence type="ECO:0000256" key="10">
    <source>
        <dbReference type="ARBA" id="ARBA00022806"/>
    </source>
</evidence>
<keyword evidence="23" id="KW-1185">Reference proteome</keyword>
<dbReference type="CDD" id="cd21691">
    <property type="entry name" value="GH2-like_DHX8"/>
    <property type="match status" value="1"/>
</dbReference>
<evidence type="ECO:0000313" key="23">
    <source>
        <dbReference type="Proteomes" id="UP000623687"/>
    </source>
</evidence>
<dbReference type="FunFam" id="3.30.1180.20:FF:000001">
    <property type="entry name" value="Dihydroxyacetone kinase 1"/>
    <property type="match status" value="1"/>
</dbReference>
<dbReference type="PROSITE" id="PS51481">
    <property type="entry name" value="DHAK"/>
    <property type="match status" value="1"/>
</dbReference>
<feature type="domain" description="S1 motif" evidence="18">
    <location>
        <begin position="198"/>
        <end position="269"/>
    </location>
</feature>
<evidence type="ECO:0000256" key="14">
    <source>
        <dbReference type="ARBA" id="ARBA00047974"/>
    </source>
</evidence>
<dbReference type="GeneID" id="59373046"/>
<evidence type="ECO:0000256" key="7">
    <source>
        <dbReference type="ARBA" id="ARBA00022777"/>
    </source>
</evidence>
<evidence type="ECO:0000259" key="20">
    <source>
        <dbReference type="PROSITE" id="PS51480"/>
    </source>
</evidence>
<dbReference type="SMART" id="SM00316">
    <property type="entry name" value="S1"/>
    <property type="match status" value="1"/>
</dbReference>
<dbReference type="FunFam" id="3.40.50.300:FF:000101">
    <property type="entry name" value="Pre-mRNA-splicing factor ATP-dependent RNA helicase"/>
    <property type="match status" value="1"/>
</dbReference>
<dbReference type="VEuPathDB" id="FungiDB:PC9H_003228"/>
<dbReference type="InterPro" id="IPR014001">
    <property type="entry name" value="Helicase_ATP-bd"/>
</dbReference>
<dbReference type="FunFam" id="1.20.120.1080:FF:000001">
    <property type="entry name" value="Pre-mRNA-splicing factor ATP-dependent RNA helicase"/>
    <property type="match status" value="1"/>
</dbReference>
<dbReference type="SMART" id="SM00490">
    <property type="entry name" value="HELICc"/>
    <property type="match status" value="1"/>
</dbReference>
<dbReference type="EMBL" id="JACETU010000002">
    <property type="protein sequence ID" value="KAF7436395.1"/>
    <property type="molecule type" value="Genomic_DNA"/>
</dbReference>
<evidence type="ECO:0000256" key="8">
    <source>
        <dbReference type="ARBA" id="ARBA00022798"/>
    </source>
</evidence>
<comment type="caution">
    <text evidence="22">The sequence shown here is derived from an EMBL/GenBank/DDBJ whole genome shotgun (WGS) entry which is preliminary data.</text>
</comment>
<dbReference type="InterPro" id="IPR049588">
    <property type="entry name" value="DHX8_GH2-like"/>
</dbReference>
<comment type="catalytic activity">
    <reaction evidence="15">
        <text>ATP + H2O = ADP + phosphate + H(+)</text>
        <dbReference type="Rhea" id="RHEA:13065"/>
        <dbReference type="ChEBI" id="CHEBI:15377"/>
        <dbReference type="ChEBI" id="CHEBI:15378"/>
        <dbReference type="ChEBI" id="CHEBI:30616"/>
        <dbReference type="ChEBI" id="CHEBI:43474"/>
        <dbReference type="ChEBI" id="CHEBI:456216"/>
        <dbReference type="EC" id="3.6.4.13"/>
    </reaction>
</comment>
<dbReference type="SUPFAM" id="SSF101473">
    <property type="entry name" value="DhaL-like"/>
    <property type="match status" value="1"/>
</dbReference>
<evidence type="ECO:0000256" key="9">
    <source>
        <dbReference type="ARBA" id="ARBA00022801"/>
    </source>
</evidence>
<gene>
    <name evidence="22" type="primary">PRP22</name>
    <name evidence="22" type="ORF">PC9H_003228</name>
</gene>
<keyword evidence="5" id="KW-0808">Transferase</keyword>
<dbReference type="FunFam" id="3.40.50.10440:FF:000001">
    <property type="entry name" value="Dihydroxyacetone kinase, DhaK subunit"/>
    <property type="match status" value="1"/>
</dbReference>
<comment type="catalytic activity">
    <reaction evidence="14">
        <text>D-glyceraldehyde + ATP = D-glyceraldehyde 3-phosphate + ADP + H(+)</text>
        <dbReference type="Rhea" id="RHEA:13941"/>
        <dbReference type="ChEBI" id="CHEBI:15378"/>
        <dbReference type="ChEBI" id="CHEBI:17378"/>
        <dbReference type="ChEBI" id="CHEBI:30616"/>
        <dbReference type="ChEBI" id="CHEBI:59776"/>
        <dbReference type="ChEBI" id="CHEBI:456216"/>
        <dbReference type="EC" id="2.7.1.28"/>
    </reaction>
</comment>
<keyword evidence="8" id="KW-0319">Glycerol metabolism</keyword>
<comment type="catalytic activity">
    <reaction evidence="16">
        <text>dihydroxyacetone + ATP = dihydroxyacetone phosphate + ADP + H(+)</text>
        <dbReference type="Rhea" id="RHEA:15773"/>
        <dbReference type="ChEBI" id="CHEBI:15378"/>
        <dbReference type="ChEBI" id="CHEBI:16016"/>
        <dbReference type="ChEBI" id="CHEBI:30616"/>
        <dbReference type="ChEBI" id="CHEBI:57642"/>
        <dbReference type="ChEBI" id="CHEBI:456216"/>
        <dbReference type="EC" id="2.7.1.29"/>
    </reaction>
</comment>
<reference evidence="22" key="1">
    <citation type="submission" date="2019-07" db="EMBL/GenBank/DDBJ databases">
        <authorList>
            <person name="Palmer J.M."/>
        </authorList>
    </citation>
    <scope>NUCLEOTIDE SEQUENCE</scope>
    <source>
        <strain evidence="22">PC9</strain>
    </source>
</reference>
<dbReference type="Pfam" id="PF21010">
    <property type="entry name" value="HA2_C"/>
    <property type="match status" value="1"/>
</dbReference>
<dbReference type="GO" id="GO:0016787">
    <property type="term" value="F:hydrolase activity"/>
    <property type="evidence" value="ECO:0007669"/>
    <property type="project" value="UniProtKB-KW"/>
</dbReference>
<dbReference type="InterPro" id="IPR004007">
    <property type="entry name" value="DhaL_dom"/>
</dbReference>
<dbReference type="PROSITE" id="PS51194">
    <property type="entry name" value="HELICASE_CTER"/>
    <property type="match status" value="1"/>
</dbReference>
<dbReference type="GO" id="GO:0071013">
    <property type="term" value="C:catalytic step 2 spliceosome"/>
    <property type="evidence" value="ECO:0007669"/>
    <property type="project" value="TreeGrafter"/>
</dbReference>
<dbReference type="Pfam" id="PF00271">
    <property type="entry name" value="Helicase_C"/>
    <property type="match status" value="1"/>
</dbReference>
<accession>A0A8H7A5G4</accession>
<dbReference type="Gene3D" id="3.40.50.300">
    <property type="entry name" value="P-loop containing nucleotide triphosphate hydrolases"/>
    <property type="match status" value="3"/>
</dbReference>
<dbReference type="InterPro" id="IPR007502">
    <property type="entry name" value="Helicase-assoc_dom"/>
</dbReference>
<dbReference type="GO" id="GO:0003724">
    <property type="term" value="F:RNA helicase activity"/>
    <property type="evidence" value="ECO:0007669"/>
    <property type="project" value="UniProtKB-EC"/>
</dbReference>
<evidence type="ECO:0000256" key="12">
    <source>
        <dbReference type="ARBA" id="ARBA00023187"/>
    </source>
</evidence>
<evidence type="ECO:0000256" key="17">
    <source>
        <dbReference type="SAM" id="MobiDB-lite"/>
    </source>
</evidence>
<dbReference type="CDD" id="cd18791">
    <property type="entry name" value="SF2_C_RHA"/>
    <property type="match status" value="1"/>
</dbReference>
<keyword evidence="6" id="KW-0547">Nucleotide-binding</keyword>
<dbReference type="InterPro" id="IPR002464">
    <property type="entry name" value="DNA/RNA_helicase_DEAH_CS"/>
</dbReference>